<dbReference type="SUPFAM" id="SSF55073">
    <property type="entry name" value="Nucleotide cyclase"/>
    <property type="match status" value="1"/>
</dbReference>
<dbReference type="InterPro" id="IPR029787">
    <property type="entry name" value="Nucleotide_cyclase"/>
</dbReference>
<evidence type="ECO:0000259" key="3">
    <source>
        <dbReference type="PROSITE" id="PS50887"/>
    </source>
</evidence>
<dbReference type="Proteomes" id="UP000542776">
    <property type="component" value="Unassembled WGS sequence"/>
</dbReference>
<dbReference type="InterPro" id="IPR043128">
    <property type="entry name" value="Rev_trsase/Diguanyl_cyclase"/>
</dbReference>
<feature type="domain" description="GGDEF" evidence="3">
    <location>
        <begin position="356"/>
        <end position="488"/>
    </location>
</feature>
<dbReference type="Pfam" id="PF00563">
    <property type="entry name" value="EAL"/>
    <property type="match status" value="1"/>
</dbReference>
<evidence type="ECO:0000313" key="4">
    <source>
        <dbReference type="EMBL" id="MBB4000532.1"/>
    </source>
</evidence>
<dbReference type="InterPro" id="IPR001633">
    <property type="entry name" value="EAL_dom"/>
</dbReference>
<gene>
    <name evidence="4" type="ORF">GGR04_004410</name>
</gene>
<feature type="transmembrane region" description="Helical" evidence="1">
    <location>
        <begin position="279"/>
        <end position="297"/>
    </location>
</feature>
<accession>A0A7W6H8M9</accession>
<dbReference type="SMART" id="SM00267">
    <property type="entry name" value="GGDEF"/>
    <property type="match status" value="1"/>
</dbReference>
<dbReference type="NCBIfam" id="TIGR00254">
    <property type="entry name" value="GGDEF"/>
    <property type="match status" value="1"/>
</dbReference>
<sequence>MQSSDRTHPPPQRPLRGLTVGIGAAIAVSGCVLIALVVFIGLRSNSAELQAERLRIENALSQSVERALEQQKTIAWWDDAVEHVSNRFDLAFADANFGYYFTETFGHDEVYILDGQDQPIYAFRGSERADPAAYRSRSSDLKEVVEVARGASDLPKTDRTAAFTDKQDRYKFLKGALQSARWGAKITLIDGKPAIIASITIVPNVDLSLLRGRPYLLVTVIQIDAEFIDAVGGSLLIPKLHFTSTDRSGGNVVSQPFETDDGQSGGWLTWTTSQPGQPLLTIVLPLLLVGVCGMWLLSARMLRRLTSASMELANREAEARFEASHDALSGLPNRPMFIARLDREMSPATVGIGRSDGPIVGYLDIDRFKDINDTMGHHAGDELIRQVGWRLRNAVDRDCLIARFGGDEFAILHRSGLANEGGRLASVVACAFSAPFEIDGTSIRVTASLGLAQCPQHGRSSEELMRHADIALYVAKKQGRNQTVFFDDEMAQTLEERRRIEVELRQALERNELELFYQPIISSRRNAVTGVEALLRWTHPTMGAVPPSVFIPIAEESGLMLPLGDWVLRQAIRSAADWPDLGVAINLSPAQFCHADLPRMLADLLQETKVEANRITFEITEGLLLDPSTDTHSMLETIRKMGFLIALDDFGTGLSSLKYLIDFRFDKLKIDRSFVTGLSRTKSAQTIIRSVVQLGRAMDMDVVAEGIETHFEASTMQALGCEFIQGFYFSKAIREEEVAPFVSAFEQGSADADTPIGSASTSANAS</sequence>
<dbReference type="InterPro" id="IPR007892">
    <property type="entry name" value="CHASE4"/>
</dbReference>
<evidence type="ECO:0000256" key="1">
    <source>
        <dbReference type="SAM" id="Phobius"/>
    </source>
</evidence>
<name>A0A7W6H8M9_9HYPH</name>
<dbReference type="PROSITE" id="PS50887">
    <property type="entry name" value="GGDEF"/>
    <property type="match status" value="1"/>
</dbReference>
<evidence type="ECO:0000259" key="2">
    <source>
        <dbReference type="PROSITE" id="PS50883"/>
    </source>
</evidence>
<dbReference type="InterPro" id="IPR052155">
    <property type="entry name" value="Biofilm_reg_signaling"/>
</dbReference>
<dbReference type="PROSITE" id="PS51257">
    <property type="entry name" value="PROKAR_LIPOPROTEIN"/>
    <property type="match status" value="1"/>
</dbReference>
<organism evidence="4 5">
    <name type="scientific">Aureimonas pseudogalii</name>
    <dbReference type="NCBI Taxonomy" id="1744844"/>
    <lineage>
        <taxon>Bacteria</taxon>
        <taxon>Pseudomonadati</taxon>
        <taxon>Pseudomonadota</taxon>
        <taxon>Alphaproteobacteria</taxon>
        <taxon>Hyphomicrobiales</taxon>
        <taxon>Aurantimonadaceae</taxon>
        <taxon>Aureimonas</taxon>
    </lineage>
</organism>
<dbReference type="Gene3D" id="3.20.20.450">
    <property type="entry name" value="EAL domain"/>
    <property type="match status" value="1"/>
</dbReference>
<dbReference type="PANTHER" id="PTHR44757:SF2">
    <property type="entry name" value="BIOFILM ARCHITECTURE MAINTENANCE PROTEIN MBAA"/>
    <property type="match status" value="1"/>
</dbReference>
<protein>
    <submittedName>
        <fullName evidence="4">Diguanylate cyclase (GGDEF)-like protein</fullName>
    </submittedName>
</protein>
<dbReference type="EMBL" id="JACIEK010000022">
    <property type="protein sequence ID" value="MBB4000532.1"/>
    <property type="molecule type" value="Genomic_DNA"/>
</dbReference>
<dbReference type="InterPro" id="IPR000160">
    <property type="entry name" value="GGDEF_dom"/>
</dbReference>
<reference evidence="4 5" key="1">
    <citation type="submission" date="2020-08" db="EMBL/GenBank/DDBJ databases">
        <title>Genomic Encyclopedia of Type Strains, Phase IV (KMG-IV): sequencing the most valuable type-strain genomes for metagenomic binning, comparative biology and taxonomic classification.</title>
        <authorList>
            <person name="Goeker M."/>
        </authorList>
    </citation>
    <scope>NUCLEOTIDE SEQUENCE [LARGE SCALE GENOMIC DNA]</scope>
    <source>
        <strain evidence="4 5">DSM 102238</strain>
    </source>
</reference>
<comment type="caution">
    <text evidence="4">The sequence shown here is derived from an EMBL/GenBank/DDBJ whole genome shotgun (WGS) entry which is preliminary data.</text>
</comment>
<keyword evidence="1" id="KW-0472">Membrane</keyword>
<keyword evidence="1" id="KW-1133">Transmembrane helix</keyword>
<feature type="transmembrane region" description="Helical" evidence="1">
    <location>
        <begin position="20"/>
        <end position="42"/>
    </location>
</feature>
<dbReference type="PROSITE" id="PS50883">
    <property type="entry name" value="EAL"/>
    <property type="match status" value="1"/>
</dbReference>
<proteinExistence type="predicted"/>
<keyword evidence="1" id="KW-0812">Transmembrane</keyword>
<feature type="domain" description="EAL" evidence="2">
    <location>
        <begin position="497"/>
        <end position="746"/>
    </location>
</feature>
<dbReference type="Gene3D" id="3.30.70.270">
    <property type="match status" value="1"/>
</dbReference>
<dbReference type="Pfam" id="PF05228">
    <property type="entry name" value="CHASE4"/>
    <property type="match status" value="1"/>
</dbReference>
<evidence type="ECO:0000313" key="5">
    <source>
        <dbReference type="Proteomes" id="UP000542776"/>
    </source>
</evidence>
<dbReference type="PANTHER" id="PTHR44757">
    <property type="entry name" value="DIGUANYLATE CYCLASE DGCP"/>
    <property type="match status" value="1"/>
</dbReference>
<dbReference type="RefSeq" id="WP_183202410.1">
    <property type="nucleotide sequence ID" value="NZ_JACIEK010000022.1"/>
</dbReference>
<dbReference type="Pfam" id="PF00990">
    <property type="entry name" value="GGDEF"/>
    <property type="match status" value="1"/>
</dbReference>
<keyword evidence="5" id="KW-1185">Reference proteome</keyword>
<dbReference type="InterPro" id="IPR035919">
    <property type="entry name" value="EAL_sf"/>
</dbReference>
<dbReference type="CDD" id="cd01948">
    <property type="entry name" value="EAL"/>
    <property type="match status" value="1"/>
</dbReference>
<dbReference type="SUPFAM" id="SSF141868">
    <property type="entry name" value="EAL domain-like"/>
    <property type="match status" value="1"/>
</dbReference>
<dbReference type="AlphaFoldDB" id="A0A7W6H8M9"/>
<dbReference type="CDD" id="cd01949">
    <property type="entry name" value="GGDEF"/>
    <property type="match status" value="1"/>
</dbReference>
<dbReference type="SMART" id="SM00052">
    <property type="entry name" value="EAL"/>
    <property type="match status" value="1"/>
</dbReference>